<dbReference type="InterPro" id="IPR018122">
    <property type="entry name" value="TF_fork_head_CS_1"/>
</dbReference>
<feature type="DNA-binding region" description="Fork-head" evidence="6">
    <location>
        <begin position="70"/>
        <end position="165"/>
    </location>
</feature>
<comment type="caution">
    <text evidence="9">The sequence shown here is derived from an EMBL/GenBank/DDBJ whole genome shotgun (WGS) entry which is preliminary data.</text>
</comment>
<dbReference type="Gene3D" id="1.10.10.10">
    <property type="entry name" value="Winged helix-like DNA-binding domain superfamily/Winged helix DNA-binding domain"/>
    <property type="match status" value="1"/>
</dbReference>
<dbReference type="GO" id="GO:0000981">
    <property type="term" value="F:DNA-binding transcription factor activity, RNA polymerase II-specific"/>
    <property type="evidence" value="ECO:0007669"/>
    <property type="project" value="TreeGrafter"/>
</dbReference>
<dbReference type="PANTHER" id="PTHR46078">
    <property type="entry name" value="FORKHEAD BOX PROTEIN J2 FAMILY MEMBER"/>
    <property type="match status" value="1"/>
</dbReference>
<keyword evidence="2" id="KW-0805">Transcription regulation</keyword>
<sequence length="468" mass="51256">MAELESSLTAMDWLPRLNVGGALTGVVGKHGDIKCEMGIGYTTLRKSACSASDTNLVGDDAEQPPMRDGKPPYSYANLISFAINSSQKKKMTLSEIYQWICDNFPYYKDAGNGWKNSIRHNLSLNKCFLKVPRSKDDPGKGSYWAIDSNPQDDTQPLRIRTKRQYSERSPYSPEPSLDGSSASSNSNRTVTAVNLTSGTPTTLNQPPMMSEAQPVQRHESFVDQNPAFQDLSESFRSLYKSVFENSGGLTNLLSYNCVSAMGEAYNNSGPHRARSLSSQVAPSHHLAGGAASNAGQPMTSIDWLDSLKNEVRLASSYNWDQANTDLSQFQGLMESMKAADQNNWSMNPEQFADLAASLRNFFTKTGINQSCLDAQQQYTSSASDSCESYASSRQSSYTAQAVSSAGLQPPQSFIDTNNLSPRNQPITVGSQYPQQTIAVPAQSSGQMVYGASGMHEEIEDDFNWDKLL</sequence>
<evidence type="ECO:0000256" key="6">
    <source>
        <dbReference type="PROSITE-ProRule" id="PRU00089"/>
    </source>
</evidence>
<evidence type="ECO:0000256" key="3">
    <source>
        <dbReference type="ARBA" id="ARBA00023125"/>
    </source>
</evidence>
<name>A0AAD9NMA4_RIDPI</name>
<feature type="compositionally biased region" description="Polar residues" evidence="7">
    <location>
        <begin position="188"/>
        <end position="207"/>
    </location>
</feature>
<evidence type="ECO:0000256" key="7">
    <source>
        <dbReference type="SAM" id="MobiDB-lite"/>
    </source>
</evidence>
<feature type="compositionally biased region" description="Low complexity" evidence="7">
    <location>
        <begin position="167"/>
        <end position="187"/>
    </location>
</feature>
<dbReference type="InterPro" id="IPR030456">
    <property type="entry name" value="TF_fork_head_CS_2"/>
</dbReference>
<organism evidence="9 10">
    <name type="scientific">Ridgeia piscesae</name>
    <name type="common">Tubeworm</name>
    <dbReference type="NCBI Taxonomy" id="27915"/>
    <lineage>
        <taxon>Eukaryota</taxon>
        <taxon>Metazoa</taxon>
        <taxon>Spiralia</taxon>
        <taxon>Lophotrochozoa</taxon>
        <taxon>Annelida</taxon>
        <taxon>Polychaeta</taxon>
        <taxon>Sedentaria</taxon>
        <taxon>Canalipalpata</taxon>
        <taxon>Sabellida</taxon>
        <taxon>Siboglinidae</taxon>
        <taxon>Ridgeia</taxon>
    </lineage>
</organism>
<evidence type="ECO:0000256" key="5">
    <source>
        <dbReference type="ARBA" id="ARBA00023242"/>
    </source>
</evidence>
<proteinExistence type="predicted"/>
<dbReference type="PANTHER" id="PTHR46078:SF2">
    <property type="entry name" value="FORK-HEAD DOMAIN-CONTAINING PROTEIN"/>
    <property type="match status" value="1"/>
</dbReference>
<gene>
    <name evidence="9" type="ORF">NP493_727g01064</name>
</gene>
<evidence type="ECO:0000313" key="9">
    <source>
        <dbReference type="EMBL" id="KAK2175507.1"/>
    </source>
</evidence>
<keyword evidence="3 6" id="KW-0238">DNA-binding</keyword>
<dbReference type="FunFam" id="1.10.10.10:FF:000088">
    <property type="entry name" value="Forkhead box protein J3"/>
    <property type="match status" value="1"/>
</dbReference>
<dbReference type="PRINTS" id="PR00053">
    <property type="entry name" value="FORKHEAD"/>
</dbReference>
<dbReference type="GO" id="GO:0000978">
    <property type="term" value="F:RNA polymerase II cis-regulatory region sequence-specific DNA binding"/>
    <property type="evidence" value="ECO:0007669"/>
    <property type="project" value="TreeGrafter"/>
</dbReference>
<dbReference type="PROSITE" id="PS00658">
    <property type="entry name" value="FORK_HEAD_2"/>
    <property type="match status" value="1"/>
</dbReference>
<feature type="region of interest" description="Disordered" evidence="7">
    <location>
        <begin position="135"/>
        <end position="219"/>
    </location>
</feature>
<evidence type="ECO:0000259" key="8">
    <source>
        <dbReference type="PROSITE" id="PS50039"/>
    </source>
</evidence>
<dbReference type="EMBL" id="JAODUO010000726">
    <property type="protein sequence ID" value="KAK2175507.1"/>
    <property type="molecule type" value="Genomic_DNA"/>
</dbReference>
<keyword evidence="10" id="KW-1185">Reference proteome</keyword>
<keyword evidence="5 6" id="KW-0539">Nucleus</keyword>
<dbReference type="Proteomes" id="UP001209878">
    <property type="component" value="Unassembled WGS sequence"/>
</dbReference>
<dbReference type="SUPFAM" id="SSF46785">
    <property type="entry name" value="Winged helix' DNA-binding domain"/>
    <property type="match status" value="1"/>
</dbReference>
<keyword evidence="4" id="KW-0804">Transcription</keyword>
<reference evidence="9" key="1">
    <citation type="journal article" date="2023" name="Mol. Biol. Evol.">
        <title>Third-Generation Sequencing Reveals the Adaptive Role of the Epigenome in Three Deep-Sea Polychaetes.</title>
        <authorList>
            <person name="Perez M."/>
            <person name="Aroh O."/>
            <person name="Sun Y."/>
            <person name="Lan Y."/>
            <person name="Juniper S.K."/>
            <person name="Young C.R."/>
            <person name="Angers B."/>
            <person name="Qian P.Y."/>
        </authorList>
    </citation>
    <scope>NUCLEOTIDE SEQUENCE</scope>
    <source>
        <strain evidence="9">R07B-5</strain>
    </source>
</reference>
<feature type="region of interest" description="Disordered" evidence="7">
    <location>
        <begin position="407"/>
        <end position="428"/>
    </location>
</feature>
<evidence type="ECO:0000256" key="4">
    <source>
        <dbReference type="ARBA" id="ARBA00023163"/>
    </source>
</evidence>
<protein>
    <recommendedName>
        <fullName evidence="8">Fork-head domain-containing protein</fullName>
    </recommendedName>
</protein>
<accession>A0AAD9NMA4</accession>
<feature type="domain" description="Fork-head" evidence="8">
    <location>
        <begin position="70"/>
        <end position="165"/>
    </location>
</feature>
<evidence type="ECO:0000256" key="1">
    <source>
        <dbReference type="ARBA" id="ARBA00004123"/>
    </source>
</evidence>
<dbReference type="InterPro" id="IPR045912">
    <property type="entry name" value="FOXJ2/3-like"/>
</dbReference>
<dbReference type="InterPro" id="IPR036388">
    <property type="entry name" value="WH-like_DNA-bd_sf"/>
</dbReference>
<dbReference type="AlphaFoldDB" id="A0AAD9NMA4"/>
<dbReference type="GO" id="GO:0005634">
    <property type="term" value="C:nucleus"/>
    <property type="evidence" value="ECO:0007669"/>
    <property type="project" value="UniProtKB-SubCell"/>
</dbReference>
<dbReference type="PROSITE" id="PS00657">
    <property type="entry name" value="FORK_HEAD_1"/>
    <property type="match status" value="1"/>
</dbReference>
<dbReference type="InterPro" id="IPR036390">
    <property type="entry name" value="WH_DNA-bd_sf"/>
</dbReference>
<dbReference type="SMART" id="SM00339">
    <property type="entry name" value="FH"/>
    <property type="match status" value="1"/>
</dbReference>
<evidence type="ECO:0000313" key="10">
    <source>
        <dbReference type="Proteomes" id="UP001209878"/>
    </source>
</evidence>
<dbReference type="InterPro" id="IPR001766">
    <property type="entry name" value="Fork_head_dom"/>
</dbReference>
<dbReference type="Pfam" id="PF00250">
    <property type="entry name" value="Forkhead"/>
    <property type="match status" value="1"/>
</dbReference>
<dbReference type="CDD" id="cd20052">
    <property type="entry name" value="FH_FOXJ3"/>
    <property type="match status" value="1"/>
</dbReference>
<comment type="subcellular location">
    <subcellularLocation>
        <location evidence="1 6">Nucleus</location>
    </subcellularLocation>
</comment>
<evidence type="ECO:0000256" key="2">
    <source>
        <dbReference type="ARBA" id="ARBA00023015"/>
    </source>
</evidence>
<dbReference type="PROSITE" id="PS50039">
    <property type="entry name" value="FORK_HEAD_3"/>
    <property type="match status" value="1"/>
</dbReference>